<evidence type="ECO:0000256" key="6">
    <source>
        <dbReference type="ARBA" id="ARBA00023015"/>
    </source>
</evidence>
<keyword evidence="5" id="KW-0862">Zinc</keyword>
<protein>
    <submittedName>
        <fullName evidence="12">CCCTC-binding factor like</fullName>
    </submittedName>
</protein>
<keyword evidence="7" id="KW-0804">Transcription</keyword>
<evidence type="ECO:0000256" key="3">
    <source>
        <dbReference type="ARBA" id="ARBA00022737"/>
    </source>
</evidence>
<proteinExistence type="predicted"/>
<evidence type="ECO:0000256" key="9">
    <source>
        <dbReference type="PROSITE-ProRule" id="PRU00042"/>
    </source>
</evidence>
<evidence type="ECO:0000256" key="10">
    <source>
        <dbReference type="SAM" id="MobiDB-lite"/>
    </source>
</evidence>
<reference evidence="12" key="2">
    <citation type="submission" date="2025-09" db="UniProtKB">
        <authorList>
            <consortium name="Ensembl"/>
        </authorList>
    </citation>
    <scope>IDENTIFICATION</scope>
</reference>
<evidence type="ECO:0000256" key="8">
    <source>
        <dbReference type="ARBA" id="ARBA00023242"/>
    </source>
</evidence>
<feature type="domain" description="C2H2-type" evidence="11">
    <location>
        <begin position="312"/>
        <end position="340"/>
    </location>
</feature>
<dbReference type="FunFam" id="3.30.160.60:FF:000901">
    <property type="entry name" value="CCCTC-binding factor like"/>
    <property type="match status" value="1"/>
</dbReference>
<keyword evidence="13" id="KW-1185">Reference proteome</keyword>
<reference evidence="12" key="1">
    <citation type="submission" date="2025-08" db="UniProtKB">
        <authorList>
            <consortium name="Ensembl"/>
        </authorList>
    </citation>
    <scope>IDENTIFICATION</scope>
</reference>
<evidence type="ECO:0000313" key="13">
    <source>
        <dbReference type="Proteomes" id="UP000233060"/>
    </source>
</evidence>
<evidence type="ECO:0000313" key="12">
    <source>
        <dbReference type="Ensembl" id="ENSCATP00000039191.1"/>
    </source>
</evidence>
<dbReference type="Proteomes" id="UP000233060">
    <property type="component" value="Unassembled WGS sequence"/>
</dbReference>
<keyword evidence="4 9" id="KW-0863">Zinc-finger</keyword>
<evidence type="ECO:0000256" key="7">
    <source>
        <dbReference type="ARBA" id="ARBA00023163"/>
    </source>
</evidence>
<evidence type="ECO:0000256" key="1">
    <source>
        <dbReference type="ARBA" id="ARBA00004123"/>
    </source>
</evidence>
<feature type="region of interest" description="Disordered" evidence="10">
    <location>
        <begin position="225"/>
        <end position="249"/>
    </location>
</feature>
<evidence type="ECO:0000259" key="11">
    <source>
        <dbReference type="PROSITE" id="PS50157"/>
    </source>
</evidence>
<dbReference type="Gene3D" id="3.30.160.60">
    <property type="entry name" value="Classic Zinc Finger"/>
    <property type="match status" value="5"/>
</dbReference>
<feature type="compositionally biased region" description="Basic and acidic residues" evidence="10">
    <location>
        <begin position="513"/>
        <end position="526"/>
    </location>
</feature>
<keyword evidence="2" id="KW-0479">Metal-binding</keyword>
<dbReference type="PANTHER" id="PTHR47772:SF4">
    <property type="entry name" value="ZFP64 ZINC FINGER PROTEIN"/>
    <property type="match status" value="1"/>
</dbReference>
<evidence type="ECO:0000256" key="2">
    <source>
        <dbReference type="ARBA" id="ARBA00022723"/>
    </source>
</evidence>
<organism evidence="12 13">
    <name type="scientific">Cercocebus atys</name>
    <name type="common">Sooty mangabey</name>
    <name type="synonym">Cercocebus torquatus atys</name>
    <dbReference type="NCBI Taxonomy" id="9531"/>
    <lineage>
        <taxon>Eukaryota</taxon>
        <taxon>Metazoa</taxon>
        <taxon>Chordata</taxon>
        <taxon>Craniata</taxon>
        <taxon>Vertebrata</taxon>
        <taxon>Euteleostomi</taxon>
        <taxon>Mammalia</taxon>
        <taxon>Eutheria</taxon>
        <taxon>Euarchontoglires</taxon>
        <taxon>Primates</taxon>
        <taxon>Haplorrhini</taxon>
        <taxon>Catarrhini</taxon>
        <taxon>Cercopithecidae</taxon>
        <taxon>Cercopithecinae</taxon>
        <taxon>Cercocebus</taxon>
    </lineage>
</organism>
<dbReference type="Pfam" id="PF00096">
    <property type="entry name" value="zf-C2H2"/>
    <property type="match status" value="2"/>
</dbReference>
<accession>A0A2K5NPD7</accession>
<dbReference type="GO" id="GO:0008270">
    <property type="term" value="F:zinc ion binding"/>
    <property type="evidence" value="ECO:0007669"/>
    <property type="project" value="UniProtKB-KW"/>
</dbReference>
<feature type="domain" description="C2H2-type" evidence="11">
    <location>
        <begin position="284"/>
        <end position="311"/>
    </location>
</feature>
<name>A0A2K5NPD7_CERAT</name>
<dbReference type="PANTHER" id="PTHR47772">
    <property type="entry name" value="ZINC FINGER PROTEIN 200"/>
    <property type="match status" value="1"/>
</dbReference>
<feature type="compositionally biased region" description="Low complexity" evidence="10">
    <location>
        <begin position="527"/>
        <end position="539"/>
    </location>
</feature>
<feature type="compositionally biased region" description="Basic residues" evidence="10">
    <location>
        <begin position="499"/>
        <end position="509"/>
    </location>
</feature>
<dbReference type="InterPro" id="IPR036236">
    <property type="entry name" value="Znf_C2H2_sf"/>
</dbReference>
<dbReference type="SUPFAM" id="SSF57667">
    <property type="entry name" value="beta-beta-alpha zinc fingers"/>
    <property type="match status" value="5"/>
</dbReference>
<dbReference type="GO" id="GO:0005634">
    <property type="term" value="C:nucleus"/>
    <property type="evidence" value="ECO:0007669"/>
    <property type="project" value="UniProtKB-SubCell"/>
</dbReference>
<dbReference type="FunFam" id="3.30.160.60:FF:000373">
    <property type="entry name" value="Putative transcriptional repressor ctcf"/>
    <property type="match status" value="1"/>
</dbReference>
<gene>
    <name evidence="12" type="primary">CTCFL</name>
</gene>
<dbReference type="FunFam" id="3.30.160.60:FF:000222">
    <property type="entry name" value="Putative transcriptional repressor ctcf"/>
    <property type="match status" value="1"/>
</dbReference>
<dbReference type="SMART" id="SM00355">
    <property type="entry name" value="ZnF_C2H2"/>
    <property type="match status" value="8"/>
</dbReference>
<feature type="domain" description="C2H2-type" evidence="11">
    <location>
        <begin position="433"/>
        <end position="456"/>
    </location>
</feature>
<keyword evidence="6" id="KW-0805">Transcription regulation</keyword>
<feature type="region of interest" description="Disordered" evidence="10">
    <location>
        <begin position="482"/>
        <end position="553"/>
    </location>
</feature>
<dbReference type="FunFam" id="3.30.160.60:FF:000420">
    <property type="entry name" value="Putative transcriptional repressor ctcf"/>
    <property type="match status" value="1"/>
</dbReference>
<dbReference type="GeneTree" id="ENSGT00940000161524"/>
<dbReference type="PROSITE" id="PS00028">
    <property type="entry name" value="ZINC_FINGER_C2H2_1"/>
    <property type="match status" value="4"/>
</dbReference>
<evidence type="ECO:0000256" key="4">
    <source>
        <dbReference type="ARBA" id="ARBA00022771"/>
    </source>
</evidence>
<comment type="subcellular location">
    <subcellularLocation>
        <location evidence="1">Nucleus</location>
    </subcellularLocation>
</comment>
<dbReference type="InterPro" id="IPR013087">
    <property type="entry name" value="Znf_C2H2_type"/>
</dbReference>
<keyword evidence="8" id="KW-0539">Nucleus</keyword>
<dbReference type="PROSITE" id="PS50157">
    <property type="entry name" value="ZINC_FINGER_C2H2_2"/>
    <property type="match status" value="7"/>
</dbReference>
<feature type="domain" description="C2H2-type" evidence="11">
    <location>
        <begin position="377"/>
        <end position="404"/>
    </location>
</feature>
<dbReference type="Ensembl" id="ENSCATT00000063502.1">
    <property type="protein sequence ID" value="ENSCATP00000039191.1"/>
    <property type="gene ID" value="ENSCATG00000042235.1"/>
</dbReference>
<feature type="region of interest" description="Disordered" evidence="10">
    <location>
        <begin position="29"/>
        <end position="48"/>
    </location>
</feature>
<dbReference type="AlphaFoldDB" id="A0A2K5NPD7"/>
<evidence type="ECO:0000256" key="5">
    <source>
        <dbReference type="ARBA" id="ARBA00022833"/>
    </source>
</evidence>
<sequence>MAATEISVLSEQFTKIKELELMPEKGLKEEEKDGVCREKDHRSPSELEAACTSGALQDSVLEEEVEVVPATSEESEKHMLTLQTVHFTSEAVELQDMSLLSIQQQEGVQVMVQQAGPGLLWLEEGPRQSLQQYVAISIQQELYSLQEMEVLQFHALEENVMVASEDSKLAVSLAESAGLIKLQEGQEKNQLAERTKEQLFFVETMSGDERSDEIVLTISNLNVEEQEDQPTTDQADVEKAKSTKNQRKTKGAKRTFHCDVCMFTSSRMSSFNRHMKTHTNEKPHLCHLCLKTFRTVTLLRNHVNTHTGTRPYKCNDCNMAFVTSGELVRHRRYKHTHEKPFKCSMCKYASVEVKPFLDLKLHGVHMRNLHAYSAAELKCRYCSAVFHERYALIQHQKTHKNEKRFKCEHCSYACKQERHMTAHIRTHTGEKPFTCLFCNKCFRQKQLLNVHFRKYHDANFIPPVYKCSKCGKGFSRWSNMHRHSEKCGSGEAKSAASGKGRRTRKRKQTTLREATKGQKEAAKGWKEAANGDEAAAEEASTPKREQFPGEMLPGACGETTARVKQDVDEGVTCEMLLNMMDK</sequence>
<feature type="compositionally biased region" description="Basic and acidic residues" evidence="10">
    <location>
        <begin position="29"/>
        <end position="45"/>
    </location>
</feature>
<feature type="domain" description="C2H2-type" evidence="11">
    <location>
        <begin position="465"/>
        <end position="493"/>
    </location>
</feature>
<dbReference type="InterPro" id="IPR050636">
    <property type="entry name" value="C2H2-ZF_domain-containing"/>
</dbReference>
<keyword evidence="3" id="KW-0677">Repeat</keyword>
<feature type="domain" description="C2H2-type" evidence="11">
    <location>
        <begin position="405"/>
        <end position="432"/>
    </location>
</feature>
<feature type="domain" description="C2H2-type" evidence="11">
    <location>
        <begin position="256"/>
        <end position="283"/>
    </location>
</feature>